<dbReference type="EMBL" id="JANPWB010000010">
    <property type="protein sequence ID" value="KAJ1143258.1"/>
    <property type="molecule type" value="Genomic_DNA"/>
</dbReference>
<evidence type="ECO:0000256" key="1">
    <source>
        <dbReference type="SAM" id="MobiDB-lite"/>
    </source>
</evidence>
<dbReference type="Proteomes" id="UP001066276">
    <property type="component" value="Chromosome 6"/>
</dbReference>
<feature type="region of interest" description="Disordered" evidence="1">
    <location>
        <begin position="27"/>
        <end position="52"/>
    </location>
</feature>
<name>A0AAV7QT59_PLEWA</name>
<keyword evidence="3" id="KW-1185">Reference proteome</keyword>
<organism evidence="2 3">
    <name type="scientific">Pleurodeles waltl</name>
    <name type="common">Iberian ribbed newt</name>
    <dbReference type="NCBI Taxonomy" id="8319"/>
    <lineage>
        <taxon>Eukaryota</taxon>
        <taxon>Metazoa</taxon>
        <taxon>Chordata</taxon>
        <taxon>Craniata</taxon>
        <taxon>Vertebrata</taxon>
        <taxon>Euteleostomi</taxon>
        <taxon>Amphibia</taxon>
        <taxon>Batrachia</taxon>
        <taxon>Caudata</taxon>
        <taxon>Salamandroidea</taxon>
        <taxon>Salamandridae</taxon>
        <taxon>Pleurodelinae</taxon>
        <taxon>Pleurodeles</taxon>
    </lineage>
</organism>
<sequence length="128" mass="14053">MPPSKIPRRGQKTAAGITSFPLGWRAVAEKPPASPGENDLPTRMPARNRAGGVGRAIARAAVLRSRREAGNLAAKTFGPRRHAGVDEVAVFLQNFHTKLPTDLRLGPVPLVSPHVGRQLRYWVFQNRY</sequence>
<proteinExistence type="predicted"/>
<comment type="caution">
    <text evidence="2">The sequence shown here is derived from an EMBL/GenBank/DDBJ whole genome shotgun (WGS) entry which is preliminary data.</text>
</comment>
<accession>A0AAV7QT59</accession>
<protein>
    <submittedName>
        <fullName evidence="2">Uncharacterized protein</fullName>
    </submittedName>
</protein>
<dbReference type="AlphaFoldDB" id="A0AAV7QT59"/>
<reference evidence="2" key="1">
    <citation type="journal article" date="2022" name="bioRxiv">
        <title>Sequencing and chromosome-scale assembly of the giantPleurodeles waltlgenome.</title>
        <authorList>
            <person name="Brown T."/>
            <person name="Elewa A."/>
            <person name="Iarovenko S."/>
            <person name="Subramanian E."/>
            <person name="Araus A.J."/>
            <person name="Petzold A."/>
            <person name="Susuki M."/>
            <person name="Suzuki K.-i.T."/>
            <person name="Hayashi T."/>
            <person name="Toyoda A."/>
            <person name="Oliveira C."/>
            <person name="Osipova E."/>
            <person name="Leigh N.D."/>
            <person name="Simon A."/>
            <person name="Yun M.H."/>
        </authorList>
    </citation>
    <scope>NUCLEOTIDE SEQUENCE</scope>
    <source>
        <strain evidence="2">20211129_DDA</strain>
        <tissue evidence="2">Liver</tissue>
    </source>
</reference>
<evidence type="ECO:0000313" key="3">
    <source>
        <dbReference type="Proteomes" id="UP001066276"/>
    </source>
</evidence>
<evidence type="ECO:0000313" key="2">
    <source>
        <dbReference type="EMBL" id="KAJ1143258.1"/>
    </source>
</evidence>
<gene>
    <name evidence="2" type="ORF">NDU88_009569</name>
</gene>